<gene>
    <name evidence="4" type="ORF">LSTR_LSTR007136</name>
</gene>
<dbReference type="STRING" id="195883.A0A482WW60"/>
<evidence type="ECO:0000313" key="4">
    <source>
        <dbReference type="EMBL" id="RZF37774.1"/>
    </source>
</evidence>
<reference evidence="4 5" key="1">
    <citation type="journal article" date="2017" name="Gigascience">
        <title>Genome sequence of the small brown planthopper, Laodelphax striatellus.</title>
        <authorList>
            <person name="Zhu J."/>
            <person name="Jiang F."/>
            <person name="Wang X."/>
            <person name="Yang P."/>
            <person name="Bao Y."/>
            <person name="Zhao W."/>
            <person name="Wang W."/>
            <person name="Lu H."/>
            <person name="Wang Q."/>
            <person name="Cui N."/>
            <person name="Li J."/>
            <person name="Chen X."/>
            <person name="Luo L."/>
            <person name="Yu J."/>
            <person name="Kang L."/>
            <person name="Cui F."/>
        </authorList>
    </citation>
    <scope>NUCLEOTIDE SEQUENCE [LARGE SCALE GENOMIC DNA]</scope>
    <source>
        <strain evidence="4">Lst14</strain>
    </source>
</reference>
<proteinExistence type="predicted"/>
<dbReference type="PRINTS" id="PR00219">
    <property type="entry name" value="SYNAPTOBREVN"/>
</dbReference>
<keyword evidence="2" id="KW-1133">Transmembrane helix</keyword>
<dbReference type="Pfam" id="PF00957">
    <property type="entry name" value="Synaptobrevin"/>
    <property type="match status" value="1"/>
</dbReference>
<evidence type="ECO:0000256" key="1">
    <source>
        <dbReference type="PROSITE-ProRule" id="PRU00290"/>
    </source>
</evidence>
<dbReference type="Proteomes" id="UP000291343">
    <property type="component" value="Unassembled WGS sequence"/>
</dbReference>
<dbReference type="Gene3D" id="1.20.5.110">
    <property type="match status" value="1"/>
</dbReference>
<keyword evidence="5" id="KW-1185">Reference proteome</keyword>
<dbReference type="EMBL" id="QKKF02023298">
    <property type="protein sequence ID" value="RZF37774.1"/>
    <property type="molecule type" value="Genomic_DNA"/>
</dbReference>
<dbReference type="AlphaFoldDB" id="A0A482WW60"/>
<dbReference type="GO" id="GO:0016020">
    <property type="term" value="C:membrane"/>
    <property type="evidence" value="ECO:0007669"/>
    <property type="project" value="InterPro"/>
</dbReference>
<keyword evidence="2" id="KW-0472">Membrane</keyword>
<dbReference type="OrthoDB" id="190375at2759"/>
<feature type="transmembrane region" description="Helical" evidence="2">
    <location>
        <begin position="88"/>
        <end position="114"/>
    </location>
</feature>
<dbReference type="InterPro" id="IPR016444">
    <property type="entry name" value="Synaptobrevin/VAMP"/>
</dbReference>
<protein>
    <recommendedName>
        <fullName evidence="3">V-SNARE coiled-coil homology domain-containing protein</fullName>
    </recommendedName>
</protein>
<evidence type="ECO:0000313" key="5">
    <source>
        <dbReference type="Proteomes" id="UP000291343"/>
    </source>
</evidence>
<evidence type="ECO:0000256" key="2">
    <source>
        <dbReference type="SAM" id="Phobius"/>
    </source>
</evidence>
<dbReference type="PANTHER" id="PTHR45701">
    <property type="entry name" value="SYNAPTOBREVIN FAMILY MEMBER"/>
    <property type="match status" value="1"/>
</dbReference>
<organism evidence="4 5">
    <name type="scientific">Laodelphax striatellus</name>
    <name type="common">Small brown planthopper</name>
    <name type="synonym">Delphax striatella</name>
    <dbReference type="NCBI Taxonomy" id="195883"/>
    <lineage>
        <taxon>Eukaryota</taxon>
        <taxon>Metazoa</taxon>
        <taxon>Ecdysozoa</taxon>
        <taxon>Arthropoda</taxon>
        <taxon>Hexapoda</taxon>
        <taxon>Insecta</taxon>
        <taxon>Pterygota</taxon>
        <taxon>Neoptera</taxon>
        <taxon>Paraneoptera</taxon>
        <taxon>Hemiptera</taxon>
        <taxon>Auchenorrhyncha</taxon>
        <taxon>Fulgoroidea</taxon>
        <taxon>Delphacidae</taxon>
        <taxon>Criomorphinae</taxon>
        <taxon>Laodelphax</taxon>
    </lineage>
</organism>
<dbReference type="InterPro" id="IPR042855">
    <property type="entry name" value="V_SNARE_CC"/>
</dbReference>
<name>A0A482WW60_LAOST</name>
<accession>A0A482WW60</accession>
<keyword evidence="1" id="KW-0175">Coiled coil</keyword>
<dbReference type="InParanoid" id="A0A482WW60"/>
<sequence length="120" mass="14279">MNLPKRDDPSFTRKEVEEERIKKIEICKDEVDQVVEIMSQNIFSLLERDVELSELDRKCDDLSESANVFEKSAIQVEKKMKQDLEKAWTLKSIICYIFMSFIILAMVFLCFMFIMRKILK</sequence>
<feature type="domain" description="V-SNARE coiled-coil homology" evidence="3">
    <location>
        <begin position="23"/>
        <end position="83"/>
    </location>
</feature>
<comment type="caution">
    <text evidence="4">The sequence shown here is derived from an EMBL/GenBank/DDBJ whole genome shotgun (WGS) entry which is preliminary data.</text>
</comment>
<evidence type="ECO:0000259" key="3">
    <source>
        <dbReference type="PROSITE" id="PS50892"/>
    </source>
</evidence>
<dbReference type="SUPFAM" id="SSF58038">
    <property type="entry name" value="SNARE fusion complex"/>
    <property type="match status" value="1"/>
</dbReference>
<dbReference type="GO" id="GO:0016192">
    <property type="term" value="P:vesicle-mediated transport"/>
    <property type="evidence" value="ECO:0007669"/>
    <property type="project" value="InterPro"/>
</dbReference>
<dbReference type="PROSITE" id="PS50892">
    <property type="entry name" value="V_SNARE"/>
    <property type="match status" value="1"/>
</dbReference>
<dbReference type="SMR" id="A0A482WW60"/>
<keyword evidence="2" id="KW-0812">Transmembrane</keyword>
<dbReference type="InterPro" id="IPR001388">
    <property type="entry name" value="Synaptobrevin-like"/>
</dbReference>